<evidence type="ECO:0000313" key="2">
    <source>
        <dbReference type="EMBL" id="GBF57037.1"/>
    </source>
</evidence>
<keyword evidence="1" id="KW-0472">Membrane</keyword>
<name>A0A2P2E7L6_9PROT</name>
<feature type="transmembrane region" description="Helical" evidence="1">
    <location>
        <begin position="48"/>
        <end position="68"/>
    </location>
</feature>
<reference evidence="2 3" key="1">
    <citation type="journal article" date="2018" name="Genome Announc.">
        <title>Draft Genome Sequence of "Candidatus Phycosocius bacilliformis," an Alphaproteobacterial Ectosymbiont of the Hydrocarbon-Producing Green Alga Botryococcus braunii.</title>
        <authorList>
            <person name="Tanabe Y."/>
            <person name="Yamaguchi H."/>
            <person name="Watanabe M.M."/>
        </authorList>
    </citation>
    <scope>NUCLEOTIDE SEQUENCE [LARGE SCALE GENOMIC DNA]</scope>
    <source>
        <strain evidence="2 3">BOTRYCO-2</strain>
    </source>
</reference>
<keyword evidence="1" id="KW-0812">Transmembrane</keyword>
<evidence type="ECO:0000256" key="1">
    <source>
        <dbReference type="SAM" id="Phobius"/>
    </source>
</evidence>
<dbReference type="Proteomes" id="UP000245086">
    <property type="component" value="Unassembled WGS sequence"/>
</dbReference>
<feature type="transmembrane region" description="Helical" evidence="1">
    <location>
        <begin position="74"/>
        <end position="94"/>
    </location>
</feature>
<dbReference type="RefSeq" id="WP_108983931.1">
    <property type="nucleotide sequence ID" value="NZ_BFBR01000002.1"/>
</dbReference>
<sequence length="96" mass="9840">MSPLATRSGIRLAGKGSKISNCSVSGQIEGGKVRTFGKRQLRTTGATLFLGLLGSAAALLPIACFAVINPGQTAHWTLYGAASIVGGAVVGWVLRR</sequence>
<evidence type="ECO:0000313" key="3">
    <source>
        <dbReference type="Proteomes" id="UP000245086"/>
    </source>
</evidence>
<accession>A0A2P2E7L6</accession>
<gene>
    <name evidence="2" type="ORF">PbB2_00695</name>
</gene>
<organism evidence="2 3">
    <name type="scientific">Candidatus Phycosocius bacilliformis</name>
    <dbReference type="NCBI Taxonomy" id="1445552"/>
    <lineage>
        <taxon>Bacteria</taxon>
        <taxon>Pseudomonadati</taxon>
        <taxon>Pseudomonadota</taxon>
        <taxon>Alphaproteobacteria</taxon>
        <taxon>Caulobacterales</taxon>
        <taxon>Caulobacterales incertae sedis</taxon>
        <taxon>Candidatus Phycosocius</taxon>
    </lineage>
</organism>
<dbReference type="AlphaFoldDB" id="A0A2P2E7L6"/>
<keyword evidence="1" id="KW-1133">Transmembrane helix</keyword>
<dbReference type="EMBL" id="BFBR01000002">
    <property type="protein sequence ID" value="GBF57037.1"/>
    <property type="molecule type" value="Genomic_DNA"/>
</dbReference>
<proteinExistence type="predicted"/>
<keyword evidence="3" id="KW-1185">Reference proteome</keyword>
<comment type="caution">
    <text evidence="2">The sequence shown here is derived from an EMBL/GenBank/DDBJ whole genome shotgun (WGS) entry which is preliminary data.</text>
</comment>
<protein>
    <submittedName>
        <fullName evidence="2">Uncharacterized protein</fullName>
    </submittedName>
</protein>